<feature type="non-terminal residue" evidence="1">
    <location>
        <position position="32"/>
    </location>
</feature>
<protein>
    <submittedName>
        <fullName evidence="1">Uncharacterized protein</fullName>
    </submittedName>
</protein>
<gene>
    <name evidence="1" type="ORF">L915_18537</name>
    <name evidence="2" type="ORF">L916_18437</name>
</gene>
<proteinExistence type="predicted"/>
<dbReference type="EMBL" id="KI689013">
    <property type="protein sequence ID" value="ETK74719.1"/>
    <property type="molecule type" value="Genomic_DNA"/>
</dbReference>
<dbReference type="Proteomes" id="UP000053236">
    <property type="component" value="Unassembled WGS sequence"/>
</dbReference>
<accession>W2FVL4</accession>
<sequence length="32" mass="3914">MLTTSRTQRPATFTNRQVANFYFRPCRDQYDE</sequence>
<reference evidence="2" key="2">
    <citation type="submission" date="2013-11" db="EMBL/GenBank/DDBJ databases">
        <title>The Genome Sequence of Phytophthora parasitica CJ05E6.</title>
        <authorList>
            <consortium name="The Broad Institute Genomics Platform"/>
            <person name="Russ C."/>
            <person name="Tyler B."/>
            <person name="Panabieres F."/>
            <person name="Shan W."/>
            <person name="Tripathy S."/>
            <person name="Grunwald N."/>
            <person name="Machado M."/>
            <person name="Johnson C.S."/>
            <person name="Arredondo F."/>
            <person name="Hong C."/>
            <person name="Coffey M."/>
            <person name="Young S.K."/>
            <person name="Zeng Q."/>
            <person name="Gargeya S."/>
            <person name="Fitzgerald M."/>
            <person name="Abouelleil A."/>
            <person name="Alvarado L."/>
            <person name="Chapman S.B."/>
            <person name="Gainer-Dewar J."/>
            <person name="Goldberg J."/>
            <person name="Griggs A."/>
            <person name="Gujja S."/>
            <person name="Hansen M."/>
            <person name="Howarth C."/>
            <person name="Imamovic A."/>
            <person name="Ireland A."/>
            <person name="Larimer J."/>
            <person name="McCowan C."/>
            <person name="Murphy C."/>
            <person name="Pearson M."/>
            <person name="Poon T.W."/>
            <person name="Priest M."/>
            <person name="Roberts A."/>
            <person name="Saif S."/>
            <person name="Shea T."/>
            <person name="Sykes S."/>
            <person name="Wortman J."/>
            <person name="Nusbaum C."/>
            <person name="Birren B."/>
        </authorList>
    </citation>
    <scope>NUCLEOTIDE SEQUENCE [LARGE SCALE GENOMIC DNA]</scope>
    <source>
        <strain evidence="2">CJ05E6</strain>
    </source>
</reference>
<name>W2FVL4_PHYNI</name>
<reference evidence="1" key="1">
    <citation type="submission" date="2013-11" db="EMBL/GenBank/DDBJ databases">
        <title>The Genome Sequence of Phytophthora parasitica CJ02B3.</title>
        <authorList>
            <consortium name="The Broad Institute Genomics Platform"/>
            <person name="Russ C."/>
            <person name="Tyler B."/>
            <person name="Panabieres F."/>
            <person name="Shan W."/>
            <person name="Tripathy S."/>
            <person name="Grunwald N."/>
            <person name="Machado M."/>
            <person name="Johnson C.S."/>
            <person name="Arredondo F."/>
            <person name="Hong C."/>
            <person name="Coffey M."/>
            <person name="Young S.K."/>
            <person name="Zeng Q."/>
            <person name="Gargeya S."/>
            <person name="Fitzgerald M."/>
            <person name="Abouelleil A."/>
            <person name="Alvarado L."/>
            <person name="Chapman S.B."/>
            <person name="Gainer-Dewar J."/>
            <person name="Goldberg J."/>
            <person name="Griggs A."/>
            <person name="Gujja S."/>
            <person name="Hansen M."/>
            <person name="Howarth C."/>
            <person name="Imamovic A."/>
            <person name="Ireland A."/>
            <person name="Larimer J."/>
            <person name="McCowan C."/>
            <person name="Murphy C."/>
            <person name="Pearson M."/>
            <person name="Poon T.W."/>
            <person name="Priest M."/>
            <person name="Roberts A."/>
            <person name="Saif S."/>
            <person name="Shea T."/>
            <person name="Sykes S."/>
            <person name="Wortman J."/>
            <person name="Nusbaum C."/>
            <person name="Birren B."/>
        </authorList>
    </citation>
    <scope>NUCLEOTIDE SEQUENCE [LARGE SCALE GENOMIC DNA]</scope>
    <source>
        <strain evidence="1">CJ02B3</strain>
    </source>
</reference>
<dbReference type="Proteomes" id="UP000053864">
    <property type="component" value="Unassembled WGS sequence"/>
</dbReference>
<dbReference type="EMBL" id="KI675818">
    <property type="protein sequence ID" value="ETL28146.1"/>
    <property type="molecule type" value="Genomic_DNA"/>
</dbReference>
<evidence type="ECO:0000313" key="1">
    <source>
        <dbReference type="EMBL" id="ETK74719.1"/>
    </source>
</evidence>
<evidence type="ECO:0000313" key="2">
    <source>
        <dbReference type="EMBL" id="ETL28146.1"/>
    </source>
</evidence>
<dbReference type="AlphaFoldDB" id="W2FVL4"/>
<organism evidence="1">
    <name type="scientific">Phytophthora nicotianae</name>
    <name type="common">Potato buckeye rot agent</name>
    <name type="synonym">Phytophthora parasitica</name>
    <dbReference type="NCBI Taxonomy" id="4792"/>
    <lineage>
        <taxon>Eukaryota</taxon>
        <taxon>Sar</taxon>
        <taxon>Stramenopiles</taxon>
        <taxon>Oomycota</taxon>
        <taxon>Peronosporomycetes</taxon>
        <taxon>Peronosporales</taxon>
        <taxon>Peronosporaceae</taxon>
        <taxon>Phytophthora</taxon>
    </lineage>
</organism>